<dbReference type="AlphaFoldDB" id="A0A318EFM3"/>
<keyword evidence="1" id="KW-0812">Transmembrane</keyword>
<evidence type="ECO:0000256" key="1">
    <source>
        <dbReference type="SAM" id="Phobius"/>
    </source>
</evidence>
<evidence type="ECO:0000313" key="2">
    <source>
        <dbReference type="EMBL" id="PXV71068.1"/>
    </source>
</evidence>
<comment type="caution">
    <text evidence="2">The sequence shown here is derived from an EMBL/GenBank/DDBJ whole genome shotgun (WGS) entry which is preliminary data.</text>
</comment>
<name>A0A318EFM3_9GAMM</name>
<dbReference type="RefSeq" id="WP_110263223.1">
    <property type="nucleotide sequence ID" value="NZ_CAKZQT010000031.1"/>
</dbReference>
<dbReference type="Proteomes" id="UP000248330">
    <property type="component" value="Unassembled WGS sequence"/>
</dbReference>
<reference evidence="2 3" key="1">
    <citation type="submission" date="2018-04" db="EMBL/GenBank/DDBJ databases">
        <title>Genomic Encyclopedia of Type Strains, Phase IV (KMG-IV): sequencing the most valuable type-strain genomes for metagenomic binning, comparative biology and taxonomic classification.</title>
        <authorList>
            <person name="Goeker M."/>
        </authorList>
    </citation>
    <scope>NUCLEOTIDE SEQUENCE [LARGE SCALE GENOMIC DNA]</scope>
    <source>
        <strain evidence="2 3">DSM 104150</strain>
    </source>
</reference>
<dbReference type="EMBL" id="QICN01000001">
    <property type="protein sequence ID" value="PXV71068.1"/>
    <property type="molecule type" value="Genomic_DNA"/>
</dbReference>
<proteinExistence type="predicted"/>
<sequence>MYDRRYWRESGIWLLIYLGVVLLTAAVMRRLPDDSLWRLPAMLPFFAAAAAAFWIELRQLRRFDELQRAIYLEASLAALWLTGAAIISVWLLEEVGGLGRISPLWLLGVLGAGFALGYFKARRRYR</sequence>
<feature type="transmembrane region" description="Helical" evidence="1">
    <location>
        <begin position="12"/>
        <end position="31"/>
    </location>
</feature>
<accession>A0A318EFM3</accession>
<keyword evidence="1" id="KW-1133">Transmembrane helix</keyword>
<keyword evidence="3" id="KW-1185">Reference proteome</keyword>
<feature type="transmembrane region" description="Helical" evidence="1">
    <location>
        <begin position="69"/>
        <end position="92"/>
    </location>
</feature>
<feature type="transmembrane region" description="Helical" evidence="1">
    <location>
        <begin position="104"/>
        <end position="121"/>
    </location>
</feature>
<keyword evidence="1" id="KW-0472">Membrane</keyword>
<gene>
    <name evidence="2" type="ORF">C8D93_101106</name>
</gene>
<protein>
    <submittedName>
        <fullName evidence="2">Uncharacterized protein</fullName>
    </submittedName>
</protein>
<evidence type="ECO:0000313" key="3">
    <source>
        <dbReference type="Proteomes" id="UP000248330"/>
    </source>
</evidence>
<organism evidence="2 3">
    <name type="scientific">Sinimarinibacterium flocculans</name>
    <dbReference type="NCBI Taxonomy" id="985250"/>
    <lineage>
        <taxon>Bacteria</taxon>
        <taxon>Pseudomonadati</taxon>
        <taxon>Pseudomonadota</taxon>
        <taxon>Gammaproteobacteria</taxon>
        <taxon>Nevskiales</taxon>
        <taxon>Nevskiaceae</taxon>
        <taxon>Sinimarinibacterium</taxon>
    </lineage>
</organism>
<feature type="transmembrane region" description="Helical" evidence="1">
    <location>
        <begin position="37"/>
        <end position="57"/>
    </location>
</feature>